<dbReference type="Gene3D" id="1.25.40.10">
    <property type="entry name" value="Tetratricopeptide repeat domain"/>
    <property type="match status" value="1"/>
</dbReference>
<dbReference type="AlphaFoldDB" id="A0AAP0BB60"/>
<protein>
    <recommendedName>
        <fullName evidence="6">Pentatricopeptide repeat-containing protein</fullName>
    </recommendedName>
</protein>
<gene>
    <name evidence="4" type="ORF">KSP39_PZI015173</name>
</gene>
<dbReference type="Pfam" id="PF13041">
    <property type="entry name" value="PPR_2"/>
    <property type="match status" value="1"/>
</dbReference>
<feature type="repeat" description="PPR" evidence="2">
    <location>
        <begin position="250"/>
        <end position="284"/>
    </location>
</feature>
<dbReference type="PROSITE" id="PS51375">
    <property type="entry name" value="PPR"/>
    <property type="match status" value="3"/>
</dbReference>
<dbReference type="EMBL" id="JBBWWQ010000012">
    <property type="protein sequence ID" value="KAK8934551.1"/>
    <property type="molecule type" value="Genomic_DNA"/>
</dbReference>
<dbReference type="Pfam" id="PF01535">
    <property type="entry name" value="PPR"/>
    <property type="match status" value="2"/>
</dbReference>
<dbReference type="PANTHER" id="PTHR47493:SF3">
    <property type="entry name" value="PENTACOTRIPEPTIDE-REPEAT REGION OF PRORP DOMAIN-CONTAINING PROTEIN"/>
    <property type="match status" value="1"/>
</dbReference>
<feature type="repeat" description="PPR" evidence="2">
    <location>
        <begin position="180"/>
        <end position="214"/>
    </location>
</feature>
<keyword evidence="1" id="KW-0677">Repeat</keyword>
<sequence>MEIRGAFHTPSGIYPGSPTFLEHHLRFSCSQFCTRNRFSTTPAPLPLRLNPKRPPPSAVESPVDDGQLHRTFLVEAFHQKRDLKALFDEISRTGSCPLQILARDGDWPFEKLRVVVAFLADSGRATEALQVFYVWKNREKSRSSSVVYYSKIIRVFCDRNLIETAVLIFKDMEELKVGQSVETYSFIIHGYARIKEFQESRALLTKMVEDGLLPVPETYNGLILAYGNYGLYDDMSKCVKMMESAGCYPNEITYNILIGEFARGGLVERMEKFYRTMLSKRMILQSHTLMAMLEAYADLGISEKMEKMYFKVLNSRTYMKDALIRKIANVYVENGRFARLGEFGNEIDRRTGRSELLWCILLLSSAGLLSKKGINSISQEMDIAKVRWSTTITNIFALFYLRMKDFKALNFVFSNAIKHRADPDMLTVSILFDAYSIGFSCTHLLEKWKGNAYLEAAVEMRTDPLVMSTFGKGPFLLKCEKLYTAIDSKAREKKLWKYIDIIRLVLYGQFSECQ</sequence>
<comment type="caution">
    <text evidence="4">The sequence shown here is derived from an EMBL/GenBank/DDBJ whole genome shotgun (WGS) entry which is preliminary data.</text>
</comment>
<organism evidence="4 5">
    <name type="scientific">Platanthera zijinensis</name>
    <dbReference type="NCBI Taxonomy" id="2320716"/>
    <lineage>
        <taxon>Eukaryota</taxon>
        <taxon>Viridiplantae</taxon>
        <taxon>Streptophyta</taxon>
        <taxon>Embryophyta</taxon>
        <taxon>Tracheophyta</taxon>
        <taxon>Spermatophyta</taxon>
        <taxon>Magnoliopsida</taxon>
        <taxon>Liliopsida</taxon>
        <taxon>Asparagales</taxon>
        <taxon>Orchidaceae</taxon>
        <taxon>Orchidoideae</taxon>
        <taxon>Orchideae</taxon>
        <taxon>Orchidinae</taxon>
        <taxon>Platanthera</taxon>
    </lineage>
</organism>
<keyword evidence="5" id="KW-1185">Reference proteome</keyword>
<proteinExistence type="predicted"/>
<evidence type="ECO:0000256" key="2">
    <source>
        <dbReference type="PROSITE-ProRule" id="PRU00708"/>
    </source>
</evidence>
<reference evidence="4 5" key="1">
    <citation type="journal article" date="2022" name="Nat. Plants">
        <title>Genomes of leafy and leafless Platanthera orchids illuminate the evolution of mycoheterotrophy.</title>
        <authorList>
            <person name="Li M.H."/>
            <person name="Liu K.W."/>
            <person name="Li Z."/>
            <person name="Lu H.C."/>
            <person name="Ye Q.L."/>
            <person name="Zhang D."/>
            <person name="Wang J.Y."/>
            <person name="Li Y.F."/>
            <person name="Zhong Z.M."/>
            <person name="Liu X."/>
            <person name="Yu X."/>
            <person name="Liu D.K."/>
            <person name="Tu X.D."/>
            <person name="Liu B."/>
            <person name="Hao Y."/>
            <person name="Liao X.Y."/>
            <person name="Jiang Y.T."/>
            <person name="Sun W.H."/>
            <person name="Chen J."/>
            <person name="Chen Y.Q."/>
            <person name="Ai Y."/>
            <person name="Zhai J.W."/>
            <person name="Wu S.S."/>
            <person name="Zhou Z."/>
            <person name="Hsiao Y.Y."/>
            <person name="Wu W.L."/>
            <person name="Chen Y.Y."/>
            <person name="Lin Y.F."/>
            <person name="Hsu J.L."/>
            <person name="Li C.Y."/>
            <person name="Wang Z.W."/>
            <person name="Zhao X."/>
            <person name="Zhong W.Y."/>
            <person name="Ma X.K."/>
            <person name="Ma L."/>
            <person name="Huang J."/>
            <person name="Chen G.Z."/>
            <person name="Huang M.Z."/>
            <person name="Huang L."/>
            <person name="Peng D.H."/>
            <person name="Luo Y.B."/>
            <person name="Zou S.Q."/>
            <person name="Chen S.P."/>
            <person name="Lan S."/>
            <person name="Tsai W.C."/>
            <person name="Van de Peer Y."/>
            <person name="Liu Z.J."/>
        </authorList>
    </citation>
    <scope>NUCLEOTIDE SEQUENCE [LARGE SCALE GENOMIC DNA]</scope>
    <source>
        <strain evidence="4">Lor287</strain>
    </source>
</reference>
<evidence type="ECO:0000256" key="3">
    <source>
        <dbReference type="SAM" id="MobiDB-lite"/>
    </source>
</evidence>
<dbReference type="Proteomes" id="UP001418222">
    <property type="component" value="Unassembled WGS sequence"/>
</dbReference>
<evidence type="ECO:0000313" key="4">
    <source>
        <dbReference type="EMBL" id="KAK8934551.1"/>
    </source>
</evidence>
<evidence type="ECO:0008006" key="6">
    <source>
        <dbReference type="Google" id="ProtNLM"/>
    </source>
</evidence>
<dbReference type="InterPro" id="IPR002885">
    <property type="entry name" value="PPR_rpt"/>
</dbReference>
<dbReference type="InterPro" id="IPR011990">
    <property type="entry name" value="TPR-like_helical_dom_sf"/>
</dbReference>
<evidence type="ECO:0000313" key="5">
    <source>
        <dbReference type="Proteomes" id="UP001418222"/>
    </source>
</evidence>
<name>A0AAP0BB60_9ASPA</name>
<accession>A0AAP0BB60</accession>
<dbReference type="NCBIfam" id="TIGR00756">
    <property type="entry name" value="PPR"/>
    <property type="match status" value="3"/>
</dbReference>
<evidence type="ECO:0000256" key="1">
    <source>
        <dbReference type="ARBA" id="ARBA00022737"/>
    </source>
</evidence>
<feature type="repeat" description="PPR" evidence="2">
    <location>
        <begin position="215"/>
        <end position="249"/>
    </location>
</feature>
<dbReference type="PANTHER" id="PTHR47493">
    <property type="entry name" value="OS08G0520200 PROTEIN"/>
    <property type="match status" value="1"/>
</dbReference>
<feature type="region of interest" description="Disordered" evidence="3">
    <location>
        <begin position="44"/>
        <end position="64"/>
    </location>
</feature>